<protein>
    <recommendedName>
        <fullName evidence="4">C-type lectin domain-containing protein</fullName>
    </recommendedName>
</protein>
<keyword evidence="3" id="KW-1185">Reference proteome</keyword>
<dbReference type="EnsemblProtists" id="EOD18068">
    <property type="protein sequence ID" value="EOD18068"/>
    <property type="gene ID" value="EMIHUDRAFT_196113"/>
</dbReference>
<dbReference type="KEGG" id="ehx:EMIHUDRAFT_196113"/>
<dbReference type="AlphaFoldDB" id="A0A0D3J3I3"/>
<evidence type="ECO:0000313" key="2">
    <source>
        <dbReference type="EnsemblProtists" id="EOD18068"/>
    </source>
</evidence>
<keyword evidence="1" id="KW-0472">Membrane</keyword>
<dbReference type="Proteomes" id="UP000013827">
    <property type="component" value="Unassembled WGS sequence"/>
</dbReference>
<name>A0A0D3J3I3_EMIH1</name>
<keyword evidence="1" id="KW-0812">Transmembrane</keyword>
<feature type="transmembrane region" description="Helical" evidence="1">
    <location>
        <begin position="52"/>
        <end position="70"/>
    </location>
</feature>
<proteinExistence type="predicted"/>
<reference evidence="2" key="2">
    <citation type="submission" date="2024-10" db="UniProtKB">
        <authorList>
            <consortium name="EnsemblProtists"/>
        </authorList>
    </citation>
    <scope>IDENTIFICATION</scope>
</reference>
<dbReference type="GeneID" id="19046069"/>
<dbReference type="PaxDb" id="2903-EOD18068"/>
<evidence type="ECO:0000313" key="3">
    <source>
        <dbReference type="Proteomes" id="UP000013827"/>
    </source>
</evidence>
<evidence type="ECO:0000256" key="1">
    <source>
        <dbReference type="SAM" id="Phobius"/>
    </source>
</evidence>
<organism evidence="2 3">
    <name type="scientific">Emiliania huxleyi (strain CCMP1516)</name>
    <dbReference type="NCBI Taxonomy" id="280463"/>
    <lineage>
        <taxon>Eukaryota</taxon>
        <taxon>Haptista</taxon>
        <taxon>Haptophyta</taxon>
        <taxon>Prymnesiophyceae</taxon>
        <taxon>Isochrysidales</taxon>
        <taxon>Noelaerhabdaceae</taxon>
        <taxon>Emiliania</taxon>
    </lineage>
</organism>
<accession>A0A0D3J3I3</accession>
<keyword evidence="1" id="KW-1133">Transmembrane helix</keyword>
<evidence type="ECO:0008006" key="4">
    <source>
        <dbReference type="Google" id="ProtNLM"/>
    </source>
</evidence>
<reference evidence="3" key="1">
    <citation type="journal article" date="2013" name="Nature">
        <title>Pan genome of the phytoplankton Emiliania underpins its global distribution.</title>
        <authorList>
            <person name="Read B.A."/>
            <person name="Kegel J."/>
            <person name="Klute M.J."/>
            <person name="Kuo A."/>
            <person name="Lefebvre S.C."/>
            <person name="Maumus F."/>
            <person name="Mayer C."/>
            <person name="Miller J."/>
            <person name="Monier A."/>
            <person name="Salamov A."/>
            <person name="Young J."/>
            <person name="Aguilar M."/>
            <person name="Claverie J.M."/>
            <person name="Frickenhaus S."/>
            <person name="Gonzalez K."/>
            <person name="Herman E.K."/>
            <person name="Lin Y.C."/>
            <person name="Napier J."/>
            <person name="Ogata H."/>
            <person name="Sarno A.F."/>
            <person name="Shmutz J."/>
            <person name="Schroeder D."/>
            <person name="de Vargas C."/>
            <person name="Verret F."/>
            <person name="von Dassow P."/>
            <person name="Valentin K."/>
            <person name="Van de Peer Y."/>
            <person name="Wheeler G."/>
            <person name="Dacks J.B."/>
            <person name="Delwiche C.F."/>
            <person name="Dyhrman S.T."/>
            <person name="Glockner G."/>
            <person name="John U."/>
            <person name="Richards T."/>
            <person name="Worden A.Z."/>
            <person name="Zhang X."/>
            <person name="Grigoriev I.V."/>
            <person name="Allen A.E."/>
            <person name="Bidle K."/>
            <person name="Borodovsky M."/>
            <person name="Bowler C."/>
            <person name="Brownlee C."/>
            <person name="Cock J.M."/>
            <person name="Elias M."/>
            <person name="Gladyshev V.N."/>
            <person name="Groth M."/>
            <person name="Guda C."/>
            <person name="Hadaegh A."/>
            <person name="Iglesias-Rodriguez M.D."/>
            <person name="Jenkins J."/>
            <person name="Jones B.M."/>
            <person name="Lawson T."/>
            <person name="Leese F."/>
            <person name="Lindquist E."/>
            <person name="Lobanov A."/>
            <person name="Lomsadze A."/>
            <person name="Malik S.B."/>
            <person name="Marsh M.E."/>
            <person name="Mackinder L."/>
            <person name="Mock T."/>
            <person name="Mueller-Roeber B."/>
            <person name="Pagarete A."/>
            <person name="Parker M."/>
            <person name="Probert I."/>
            <person name="Quesneville H."/>
            <person name="Raines C."/>
            <person name="Rensing S.A."/>
            <person name="Riano-Pachon D.M."/>
            <person name="Richier S."/>
            <person name="Rokitta S."/>
            <person name="Shiraiwa Y."/>
            <person name="Soanes D.M."/>
            <person name="van der Giezen M."/>
            <person name="Wahlund T.M."/>
            <person name="Williams B."/>
            <person name="Wilson W."/>
            <person name="Wolfe G."/>
            <person name="Wurch L.L."/>
        </authorList>
    </citation>
    <scope>NUCLEOTIDE SEQUENCE</scope>
</reference>
<dbReference type="HOGENOM" id="CLU_1848837_0_0_1"/>
<sequence length="139" mass="14159">MFQAAAFAIALPLSVLAGASIAVPTALAIAASAGDLGLSSLTAATSPPDAAVLYLAFLVVGLAFAERRVFAGRSWQRAVERPAIQGPALADGAGCFLLAETGEGAWYSCSTPSDTPGVVCEQDTGFAVDEWVCKVPTLR</sequence>
<dbReference type="RefSeq" id="XP_005770497.1">
    <property type="nucleotide sequence ID" value="XM_005770440.1"/>
</dbReference>